<evidence type="ECO:0000256" key="9">
    <source>
        <dbReference type="ARBA" id="ARBA00023235"/>
    </source>
</evidence>
<keyword evidence="11" id="KW-0511">Multifunctional enzyme</keyword>
<evidence type="ECO:0000256" key="10">
    <source>
        <dbReference type="ARBA" id="ARBA00023239"/>
    </source>
</evidence>
<evidence type="ECO:0000256" key="2">
    <source>
        <dbReference type="ARBA" id="ARBA00005005"/>
    </source>
</evidence>
<keyword evidence="8" id="KW-0576">Peroxisome</keyword>
<dbReference type="SUPFAM" id="SSF52096">
    <property type="entry name" value="ClpP/crotonase"/>
    <property type="match status" value="1"/>
</dbReference>
<dbReference type="Pfam" id="PF02737">
    <property type="entry name" value="3HCDH_N"/>
    <property type="match status" value="1"/>
</dbReference>
<name>A0ABP8PD62_9NOCA</name>
<keyword evidence="9" id="KW-0413">Isomerase</keyword>
<dbReference type="InterPro" id="IPR006108">
    <property type="entry name" value="3HC_DH_C"/>
</dbReference>
<dbReference type="Gene3D" id="3.90.226.10">
    <property type="entry name" value="2-enoyl-CoA Hydratase, Chain A, domain 1"/>
    <property type="match status" value="1"/>
</dbReference>
<accession>A0ABP8PD62</accession>
<dbReference type="Proteomes" id="UP001501183">
    <property type="component" value="Unassembled WGS sequence"/>
</dbReference>
<dbReference type="InterPro" id="IPR029045">
    <property type="entry name" value="ClpP/crotonase-like_dom_sf"/>
</dbReference>
<keyword evidence="5" id="KW-0560">Oxidoreductase</keyword>
<evidence type="ECO:0000256" key="6">
    <source>
        <dbReference type="ARBA" id="ARBA00023027"/>
    </source>
</evidence>
<sequence>MSTQYSVAGSVAIIRLDNPPVNGLGQSVRAGIVRDLSRALDTPDVEAIVLAGTDGVFSAGADIREFGTSNAGAEPSLHAVIEALEDSPKPVVAAIEGTCFGGGLELALATHHRVATAASRVGLPEVKLGLVPGAGGTQRLPRVLDVRTAAEMITGGAPRTARALAADPRQRLFDRVVEADAVAAAIEFAREVAGRGVRTRVRDLAVDPGGATVLGALRAQLTARSRGFAAPLLALDLVEKAIAALFDVGLAAEGAAFRELVGGVQSAALRHAFFAERAARRVPGLAPDTPIRDVRQVAVVGAGTMGVGIAMTFVDAGIPVTVLETSQEALDRGLATIRRNYQSQVDKGKLAAIVLEQRMALLTPSVDYAALADVDLVIEAVFEDMEVKRAVFTRLDAVTKPGAILATNTSTLDVDQIAALTGRPGDVLGMHFFSPANVMALLEIVRAGRTSDDVLATALAVAQRIGKTAVVSGVCDGFIGNRMLARYRRAAQLMLEAGATPERIDSAIEGFGYAMGPFRMADLAGGDIGWAVRKRRYAEDPDMPRDVLSDTLCEMGRFGQKTGAGWYDYEPGRRAAIPSPVVAEMLADFRRQWDIRSVEISDEEIVQRLVFALVDEGARILDEGIALRASDIDVVYLAGYGFPRHRGGPMFHADTVGLDRVEDAVRRFDVDGRGPAPLLARLAAEGGTFR</sequence>
<comment type="pathway">
    <text evidence="2">Lipid metabolism; fatty acid beta-oxidation.</text>
</comment>
<dbReference type="Pfam" id="PF00378">
    <property type="entry name" value="ECH_1"/>
    <property type="match status" value="1"/>
</dbReference>
<dbReference type="Pfam" id="PF00725">
    <property type="entry name" value="3HCDH"/>
    <property type="match status" value="2"/>
</dbReference>
<keyword evidence="6" id="KW-0520">NAD</keyword>
<keyword evidence="7" id="KW-0443">Lipid metabolism</keyword>
<dbReference type="EMBL" id="BAABFB010000063">
    <property type="protein sequence ID" value="GAA4485717.1"/>
    <property type="molecule type" value="Genomic_DNA"/>
</dbReference>
<keyword evidence="10" id="KW-0456">Lyase</keyword>
<dbReference type="SUPFAM" id="SSF51735">
    <property type="entry name" value="NAD(P)-binding Rossmann-fold domains"/>
    <property type="match status" value="1"/>
</dbReference>
<evidence type="ECO:0000259" key="14">
    <source>
        <dbReference type="Pfam" id="PF02737"/>
    </source>
</evidence>
<comment type="catalytic activity">
    <reaction evidence="12">
        <text>a (3S)-3-hydroxyacyl-CoA + NAD(+) = a 3-oxoacyl-CoA + NADH + H(+)</text>
        <dbReference type="Rhea" id="RHEA:22432"/>
        <dbReference type="ChEBI" id="CHEBI:15378"/>
        <dbReference type="ChEBI" id="CHEBI:57318"/>
        <dbReference type="ChEBI" id="CHEBI:57540"/>
        <dbReference type="ChEBI" id="CHEBI:57945"/>
        <dbReference type="ChEBI" id="CHEBI:90726"/>
        <dbReference type="EC" id="1.1.1.35"/>
    </reaction>
</comment>
<dbReference type="InterPro" id="IPR008927">
    <property type="entry name" value="6-PGluconate_DH-like_C_sf"/>
</dbReference>
<evidence type="ECO:0000313" key="15">
    <source>
        <dbReference type="EMBL" id="GAA4485717.1"/>
    </source>
</evidence>
<reference evidence="16" key="1">
    <citation type="journal article" date="2019" name="Int. J. Syst. Evol. Microbiol.">
        <title>The Global Catalogue of Microorganisms (GCM) 10K type strain sequencing project: providing services to taxonomists for standard genome sequencing and annotation.</title>
        <authorList>
            <consortium name="The Broad Institute Genomics Platform"/>
            <consortium name="The Broad Institute Genome Sequencing Center for Infectious Disease"/>
            <person name="Wu L."/>
            <person name="Ma J."/>
        </authorList>
    </citation>
    <scope>NUCLEOTIDE SEQUENCE [LARGE SCALE GENOMIC DNA]</scope>
    <source>
        <strain evidence="16">JCM 32206</strain>
    </source>
</reference>
<evidence type="ECO:0000256" key="11">
    <source>
        <dbReference type="ARBA" id="ARBA00023268"/>
    </source>
</evidence>
<feature type="domain" description="3-hydroxyacyl-CoA dehydrogenase C-terminal" evidence="13">
    <location>
        <begin position="477"/>
        <end position="569"/>
    </location>
</feature>
<evidence type="ECO:0000256" key="8">
    <source>
        <dbReference type="ARBA" id="ARBA00023140"/>
    </source>
</evidence>
<dbReference type="PANTHER" id="PTHR23309">
    <property type="entry name" value="3-HYDROXYACYL-COA DEHYROGENASE"/>
    <property type="match status" value="1"/>
</dbReference>
<keyword evidence="4" id="KW-0442">Lipid degradation</keyword>
<evidence type="ECO:0000256" key="12">
    <source>
        <dbReference type="ARBA" id="ARBA00049556"/>
    </source>
</evidence>
<evidence type="ECO:0000256" key="3">
    <source>
        <dbReference type="ARBA" id="ARBA00022832"/>
    </source>
</evidence>
<dbReference type="PANTHER" id="PTHR23309:SF51">
    <property type="entry name" value="3-HYDROXYACYL-COA DEHYDROGENASE-RELATED"/>
    <property type="match status" value="1"/>
</dbReference>
<dbReference type="RefSeq" id="WP_345349439.1">
    <property type="nucleotide sequence ID" value="NZ_BAABFB010000063.1"/>
</dbReference>
<dbReference type="CDD" id="cd06558">
    <property type="entry name" value="crotonase-like"/>
    <property type="match status" value="1"/>
</dbReference>
<organism evidence="15 16">
    <name type="scientific">Rhodococcus olei</name>
    <dbReference type="NCBI Taxonomy" id="2161675"/>
    <lineage>
        <taxon>Bacteria</taxon>
        <taxon>Bacillati</taxon>
        <taxon>Actinomycetota</taxon>
        <taxon>Actinomycetes</taxon>
        <taxon>Mycobacteriales</taxon>
        <taxon>Nocardiaceae</taxon>
        <taxon>Rhodococcus</taxon>
    </lineage>
</organism>
<keyword evidence="16" id="KW-1185">Reference proteome</keyword>
<dbReference type="InterPro" id="IPR001753">
    <property type="entry name" value="Enoyl-CoA_hydra/iso"/>
</dbReference>
<protein>
    <submittedName>
        <fullName evidence="15">3-hydroxyacyl-CoA dehydrogenase NAD-binding domain-containing protein</fullName>
    </submittedName>
</protein>
<feature type="domain" description="3-hydroxyacyl-CoA dehydrogenase NAD binding" evidence="14">
    <location>
        <begin position="296"/>
        <end position="472"/>
    </location>
</feature>
<gene>
    <name evidence="15" type="ORF">GCM10023094_41000</name>
</gene>
<evidence type="ECO:0000256" key="5">
    <source>
        <dbReference type="ARBA" id="ARBA00023002"/>
    </source>
</evidence>
<dbReference type="Gene3D" id="1.10.1040.50">
    <property type="match status" value="1"/>
</dbReference>
<dbReference type="SUPFAM" id="SSF48179">
    <property type="entry name" value="6-phosphogluconate dehydrogenase C-terminal domain-like"/>
    <property type="match status" value="2"/>
</dbReference>
<feature type="domain" description="3-hydroxyacyl-CoA dehydrogenase C-terminal" evidence="13">
    <location>
        <begin position="605"/>
        <end position="683"/>
    </location>
</feature>
<dbReference type="InterPro" id="IPR006176">
    <property type="entry name" value="3-OHacyl-CoA_DH_NAD-bd"/>
</dbReference>
<evidence type="ECO:0000259" key="13">
    <source>
        <dbReference type="Pfam" id="PF00725"/>
    </source>
</evidence>
<evidence type="ECO:0000256" key="1">
    <source>
        <dbReference type="ARBA" id="ARBA00004275"/>
    </source>
</evidence>
<proteinExistence type="predicted"/>
<dbReference type="InterPro" id="IPR036291">
    <property type="entry name" value="NAD(P)-bd_dom_sf"/>
</dbReference>
<evidence type="ECO:0000256" key="4">
    <source>
        <dbReference type="ARBA" id="ARBA00022963"/>
    </source>
</evidence>
<keyword evidence="3" id="KW-0276">Fatty acid metabolism</keyword>
<evidence type="ECO:0000313" key="16">
    <source>
        <dbReference type="Proteomes" id="UP001501183"/>
    </source>
</evidence>
<comment type="subcellular location">
    <subcellularLocation>
        <location evidence="1">Peroxisome</location>
    </subcellularLocation>
</comment>
<evidence type="ECO:0000256" key="7">
    <source>
        <dbReference type="ARBA" id="ARBA00023098"/>
    </source>
</evidence>
<comment type="caution">
    <text evidence="15">The sequence shown here is derived from an EMBL/GenBank/DDBJ whole genome shotgun (WGS) entry which is preliminary data.</text>
</comment>
<dbReference type="Gene3D" id="3.40.50.720">
    <property type="entry name" value="NAD(P)-binding Rossmann-like Domain"/>
    <property type="match status" value="1"/>
</dbReference>